<comment type="caution">
    <text evidence="2">The sequence shown here is derived from an EMBL/GenBank/DDBJ whole genome shotgun (WGS) entry which is preliminary data.</text>
</comment>
<dbReference type="AlphaFoldDB" id="A0A928TSX6"/>
<dbReference type="SUPFAM" id="SSF51730">
    <property type="entry name" value="FAD-linked oxidoreductase"/>
    <property type="match status" value="1"/>
</dbReference>
<dbReference type="Gene3D" id="3.20.20.220">
    <property type="match status" value="1"/>
</dbReference>
<evidence type="ECO:0000313" key="2">
    <source>
        <dbReference type="EMBL" id="MBE7525539.1"/>
    </source>
</evidence>
<organism evidence="2 3">
    <name type="scientific">candidate division WWE3 bacterium</name>
    <dbReference type="NCBI Taxonomy" id="2053526"/>
    <lineage>
        <taxon>Bacteria</taxon>
        <taxon>Katanobacteria</taxon>
    </lineage>
</organism>
<sequence>MRFDLTIRADSDIPAFAELLAKLGLRDVNITNTDRDRDQLADAIRLRERMPEADIVLHVAVKHHVQASADATSSSLRKLFDRAAKEGIRKILLVSGYPRERYNVLDGLQLLQSMGNRFEEIFCVYNPFFDPARLREEHERLERKLSYPFVTDICMQMGVDRHKLTKGIETIRSFRPDARISCSVAMPDAKTRKHLSENPLYGVFLPQSFLQNDEIAAEATADVLRLFRDERVSPVVYMTELNAAGLERILEIERGI</sequence>
<name>A0A928TSX6_UNCKA</name>
<accession>A0A928TSX6</accession>
<dbReference type="InterPro" id="IPR029041">
    <property type="entry name" value="FAD-linked_oxidoreductase-like"/>
</dbReference>
<evidence type="ECO:0000256" key="1">
    <source>
        <dbReference type="ARBA" id="ARBA00023002"/>
    </source>
</evidence>
<protein>
    <submittedName>
        <fullName evidence="2">Uncharacterized protein</fullName>
    </submittedName>
</protein>
<dbReference type="EMBL" id="JABTTY010000001">
    <property type="protein sequence ID" value="MBE7525539.1"/>
    <property type="molecule type" value="Genomic_DNA"/>
</dbReference>
<reference evidence="2" key="1">
    <citation type="submission" date="2020-05" db="EMBL/GenBank/DDBJ databases">
        <title>High-Quality Genomes of Partial-Nitritation/Anammox System by Hierarchical Clustering Based Hybrid Assembly.</title>
        <authorList>
            <person name="Liu L."/>
            <person name="Wang Y."/>
            <person name="Che Y."/>
            <person name="Chen Y."/>
            <person name="Xia Y."/>
            <person name="Luo R."/>
            <person name="Cheng S.H."/>
            <person name="Zheng C."/>
            <person name="Zhang T."/>
        </authorList>
    </citation>
    <scope>NUCLEOTIDE SEQUENCE</scope>
    <source>
        <strain evidence="2">H1_PAT1</strain>
    </source>
</reference>
<proteinExistence type="predicted"/>
<gene>
    <name evidence="2" type="ORF">HS096_04115</name>
</gene>
<keyword evidence="1" id="KW-0560">Oxidoreductase</keyword>
<evidence type="ECO:0000313" key="3">
    <source>
        <dbReference type="Proteomes" id="UP000710385"/>
    </source>
</evidence>
<dbReference type="GO" id="GO:0016491">
    <property type="term" value="F:oxidoreductase activity"/>
    <property type="evidence" value="ECO:0007669"/>
    <property type="project" value="UniProtKB-KW"/>
</dbReference>
<dbReference type="Proteomes" id="UP000710385">
    <property type="component" value="Unassembled WGS sequence"/>
</dbReference>